<name>A2WXY8_ORYSI</name>
<dbReference type="EMBL" id="CM000126">
    <property type="protein sequence ID" value="EAY76834.1"/>
    <property type="molecule type" value="Genomic_DNA"/>
</dbReference>
<dbReference type="Gramene" id="BGIOSGA004984-TA">
    <property type="protein sequence ID" value="BGIOSGA004984-PA"/>
    <property type="gene ID" value="BGIOSGA004984"/>
</dbReference>
<dbReference type="AlphaFoldDB" id="A2WXY8"/>
<evidence type="ECO:0000313" key="2">
    <source>
        <dbReference type="EMBL" id="EAY76834.1"/>
    </source>
</evidence>
<dbReference type="Proteomes" id="UP000007015">
    <property type="component" value="Chromosome 1"/>
</dbReference>
<dbReference type="HOGENOM" id="CLU_068998_0_0_1"/>
<evidence type="ECO:0000313" key="3">
    <source>
        <dbReference type="Proteomes" id="UP000007015"/>
    </source>
</evidence>
<accession>A2WXY8</accession>
<keyword evidence="3" id="KW-1185">Reference proteome</keyword>
<sequence>MSRFHLPQQNPTPSTPAVSSSCPPGIDGKKAGAAAARVGRQERRALGDLSKARRARPASSTGGKATAAASVGGSGKNLVKPSYLSDEDWMKCCKWAKDGVETASFTGNDMQKLLSDKLEERIQKKVEKAMGTMQLSMDSLYRIDAHSKACMVDPEDKTELDLDTEFLPPMSYLSSRLGEHNANHVLSDLEFEHETFANCNLDLKLKEEYGT</sequence>
<dbReference type="OMA" id="DEDWMKC"/>
<dbReference type="PROSITE" id="PS51257">
    <property type="entry name" value="PROKAR_LIPOPROTEIN"/>
    <property type="match status" value="1"/>
</dbReference>
<gene>
    <name evidence="2" type="ORF">OsI_04793</name>
</gene>
<feature type="compositionally biased region" description="Low complexity" evidence="1">
    <location>
        <begin position="58"/>
        <end position="71"/>
    </location>
</feature>
<protein>
    <submittedName>
        <fullName evidence="2">Uncharacterized protein</fullName>
    </submittedName>
</protein>
<feature type="compositionally biased region" description="Polar residues" evidence="1">
    <location>
        <begin position="7"/>
        <end position="22"/>
    </location>
</feature>
<proteinExistence type="predicted"/>
<evidence type="ECO:0000256" key="1">
    <source>
        <dbReference type="SAM" id="MobiDB-lite"/>
    </source>
</evidence>
<organism evidence="2 3">
    <name type="scientific">Oryza sativa subsp. indica</name>
    <name type="common">Rice</name>
    <dbReference type="NCBI Taxonomy" id="39946"/>
    <lineage>
        <taxon>Eukaryota</taxon>
        <taxon>Viridiplantae</taxon>
        <taxon>Streptophyta</taxon>
        <taxon>Embryophyta</taxon>
        <taxon>Tracheophyta</taxon>
        <taxon>Spermatophyta</taxon>
        <taxon>Magnoliopsida</taxon>
        <taxon>Liliopsida</taxon>
        <taxon>Poales</taxon>
        <taxon>Poaceae</taxon>
        <taxon>BOP clade</taxon>
        <taxon>Oryzoideae</taxon>
        <taxon>Oryzeae</taxon>
        <taxon>Oryzinae</taxon>
        <taxon>Oryza</taxon>
        <taxon>Oryza sativa</taxon>
    </lineage>
</organism>
<reference evidence="2 3" key="1">
    <citation type="journal article" date="2005" name="PLoS Biol.">
        <title>The genomes of Oryza sativa: a history of duplications.</title>
        <authorList>
            <person name="Yu J."/>
            <person name="Wang J."/>
            <person name="Lin W."/>
            <person name="Li S."/>
            <person name="Li H."/>
            <person name="Zhou J."/>
            <person name="Ni P."/>
            <person name="Dong W."/>
            <person name="Hu S."/>
            <person name="Zeng C."/>
            <person name="Zhang J."/>
            <person name="Zhang Y."/>
            <person name="Li R."/>
            <person name="Xu Z."/>
            <person name="Li S."/>
            <person name="Li X."/>
            <person name="Zheng H."/>
            <person name="Cong L."/>
            <person name="Lin L."/>
            <person name="Yin J."/>
            <person name="Geng J."/>
            <person name="Li G."/>
            <person name="Shi J."/>
            <person name="Liu J."/>
            <person name="Lv H."/>
            <person name="Li J."/>
            <person name="Wang J."/>
            <person name="Deng Y."/>
            <person name="Ran L."/>
            <person name="Shi X."/>
            <person name="Wang X."/>
            <person name="Wu Q."/>
            <person name="Li C."/>
            <person name="Ren X."/>
            <person name="Wang J."/>
            <person name="Wang X."/>
            <person name="Li D."/>
            <person name="Liu D."/>
            <person name="Zhang X."/>
            <person name="Ji Z."/>
            <person name="Zhao W."/>
            <person name="Sun Y."/>
            <person name="Zhang Z."/>
            <person name="Bao J."/>
            <person name="Han Y."/>
            <person name="Dong L."/>
            <person name="Ji J."/>
            <person name="Chen P."/>
            <person name="Wu S."/>
            <person name="Liu J."/>
            <person name="Xiao Y."/>
            <person name="Bu D."/>
            <person name="Tan J."/>
            <person name="Yang L."/>
            <person name="Ye C."/>
            <person name="Zhang J."/>
            <person name="Xu J."/>
            <person name="Zhou Y."/>
            <person name="Yu Y."/>
            <person name="Zhang B."/>
            <person name="Zhuang S."/>
            <person name="Wei H."/>
            <person name="Liu B."/>
            <person name="Lei M."/>
            <person name="Yu H."/>
            <person name="Li Y."/>
            <person name="Xu H."/>
            <person name="Wei S."/>
            <person name="He X."/>
            <person name="Fang L."/>
            <person name="Zhang Z."/>
            <person name="Zhang Y."/>
            <person name="Huang X."/>
            <person name="Su Z."/>
            <person name="Tong W."/>
            <person name="Li J."/>
            <person name="Tong Z."/>
            <person name="Li S."/>
            <person name="Ye J."/>
            <person name="Wang L."/>
            <person name="Fang L."/>
            <person name="Lei T."/>
            <person name="Chen C."/>
            <person name="Chen H."/>
            <person name="Xu Z."/>
            <person name="Li H."/>
            <person name="Huang H."/>
            <person name="Zhang F."/>
            <person name="Xu H."/>
            <person name="Li N."/>
            <person name="Zhao C."/>
            <person name="Li S."/>
            <person name="Dong L."/>
            <person name="Huang Y."/>
            <person name="Li L."/>
            <person name="Xi Y."/>
            <person name="Qi Q."/>
            <person name="Li W."/>
            <person name="Zhang B."/>
            <person name="Hu W."/>
            <person name="Zhang Y."/>
            <person name="Tian X."/>
            <person name="Jiao Y."/>
            <person name="Liang X."/>
            <person name="Jin J."/>
            <person name="Gao L."/>
            <person name="Zheng W."/>
            <person name="Hao B."/>
            <person name="Liu S."/>
            <person name="Wang W."/>
            <person name="Yuan L."/>
            <person name="Cao M."/>
            <person name="McDermott J."/>
            <person name="Samudrala R."/>
            <person name="Wang J."/>
            <person name="Wong G.K."/>
            <person name="Yang H."/>
        </authorList>
    </citation>
    <scope>NUCLEOTIDE SEQUENCE [LARGE SCALE GENOMIC DNA]</scope>
    <source>
        <strain evidence="3">cv. 93-11</strain>
    </source>
</reference>
<feature type="region of interest" description="Disordered" evidence="1">
    <location>
        <begin position="1"/>
        <end position="72"/>
    </location>
</feature>